<reference evidence="1" key="1">
    <citation type="submission" date="2016-10" db="EMBL/GenBank/DDBJ databases">
        <title>Sequence of Gallionella enrichment culture.</title>
        <authorList>
            <person name="Poehlein A."/>
            <person name="Muehling M."/>
            <person name="Daniel R."/>
        </authorList>
    </citation>
    <scope>NUCLEOTIDE SEQUENCE</scope>
</reference>
<gene>
    <name evidence="1" type="ORF">GALL_366570</name>
</gene>
<organism evidence="1">
    <name type="scientific">mine drainage metagenome</name>
    <dbReference type="NCBI Taxonomy" id="410659"/>
    <lineage>
        <taxon>unclassified sequences</taxon>
        <taxon>metagenomes</taxon>
        <taxon>ecological metagenomes</taxon>
    </lineage>
</organism>
<comment type="caution">
    <text evidence="1">The sequence shown here is derived from an EMBL/GenBank/DDBJ whole genome shotgun (WGS) entry which is preliminary data.</text>
</comment>
<dbReference type="AlphaFoldDB" id="A0A1J5R077"/>
<sequence>MNGVGKVIQNFAPRRILGGTAAMALIDHNQIEKVPRNCFVYLVVFIRTGERLIEAQVDFVRWINLAIFYLGHHRTKRLEIIYPRLVCQDISIYQEQYPLHCLGFPQPPDDLEGGVGFTRAGGHDQQNAPLPVCYRFDGSVYRL</sequence>
<name>A0A1J5R077_9ZZZZ</name>
<protein>
    <submittedName>
        <fullName evidence="1">Uncharacterized protein</fullName>
    </submittedName>
</protein>
<proteinExistence type="predicted"/>
<accession>A0A1J5R077</accession>
<evidence type="ECO:0000313" key="1">
    <source>
        <dbReference type="EMBL" id="OIQ81565.1"/>
    </source>
</evidence>
<dbReference type="EMBL" id="MLJW01000908">
    <property type="protein sequence ID" value="OIQ81565.1"/>
    <property type="molecule type" value="Genomic_DNA"/>
</dbReference>